<dbReference type="GO" id="GO:0005524">
    <property type="term" value="F:ATP binding"/>
    <property type="evidence" value="ECO:0007669"/>
    <property type="project" value="InterPro"/>
</dbReference>
<evidence type="ECO:0000313" key="4">
    <source>
        <dbReference type="Proteomes" id="UP001141552"/>
    </source>
</evidence>
<dbReference type="PANTHER" id="PTHR48040">
    <property type="entry name" value="PLEIOTROPIC DRUG RESISTANCE PROTEIN 1-LIKE ISOFORM X1"/>
    <property type="match status" value="1"/>
</dbReference>
<dbReference type="AlphaFoldDB" id="A0A9Q0FZ12"/>
<gene>
    <name evidence="3" type="primary">PDR1_6</name>
    <name evidence="3" type="ORF">Tsubulata_014813</name>
</gene>
<dbReference type="Pfam" id="PF00005">
    <property type="entry name" value="ABC_tran"/>
    <property type="match status" value="1"/>
</dbReference>
<keyword evidence="4" id="KW-1185">Reference proteome</keyword>
<evidence type="ECO:0000313" key="3">
    <source>
        <dbReference type="EMBL" id="KAJ4838956.1"/>
    </source>
</evidence>
<sequence length="270" mass="30147">MKAADIYGLRGSLRKPIGGGGTSGWRNNGEVFSRSSRDKDDEEALKWAALGKLPTYDRLRKGMLASASNGGTTEIHIANLGFQERKTLLDRLVKVAEEDNEKFLWKLRNRTDRVGISMPTIEVRFEDINIEAEAYVGSRALPSFVNFSVNIIEMTLLLGPPSSGKTTLLLALAGKLDPDLKVSGRVTYNGYEMNEFIPQRTAAYISQHDLHIGEMTVRETIAFFGRCQGVGHHHDMLAELSRREKEANIKPDPDIDVFMKVSKDIHIENS</sequence>
<comment type="caution">
    <text evidence="3">The sequence shown here is derived from an EMBL/GenBank/DDBJ whole genome shotgun (WGS) entry which is preliminary data.</text>
</comment>
<feature type="region of interest" description="Disordered" evidence="1">
    <location>
        <begin position="18"/>
        <end position="37"/>
    </location>
</feature>
<feature type="domain" description="ABC transporter" evidence="2">
    <location>
        <begin position="145"/>
        <end position="239"/>
    </location>
</feature>
<accession>A0A9Q0FZ12</accession>
<dbReference type="EMBL" id="JAKUCV010003426">
    <property type="protein sequence ID" value="KAJ4838956.1"/>
    <property type="molecule type" value="Genomic_DNA"/>
</dbReference>
<evidence type="ECO:0000259" key="2">
    <source>
        <dbReference type="Pfam" id="PF00005"/>
    </source>
</evidence>
<organism evidence="3 4">
    <name type="scientific">Turnera subulata</name>
    <dbReference type="NCBI Taxonomy" id="218843"/>
    <lineage>
        <taxon>Eukaryota</taxon>
        <taxon>Viridiplantae</taxon>
        <taxon>Streptophyta</taxon>
        <taxon>Embryophyta</taxon>
        <taxon>Tracheophyta</taxon>
        <taxon>Spermatophyta</taxon>
        <taxon>Magnoliopsida</taxon>
        <taxon>eudicotyledons</taxon>
        <taxon>Gunneridae</taxon>
        <taxon>Pentapetalae</taxon>
        <taxon>rosids</taxon>
        <taxon>fabids</taxon>
        <taxon>Malpighiales</taxon>
        <taxon>Passifloraceae</taxon>
        <taxon>Turnera</taxon>
    </lineage>
</organism>
<protein>
    <submittedName>
        <fullName evidence="3">Transcription factor</fullName>
    </submittedName>
</protein>
<reference evidence="3" key="2">
    <citation type="journal article" date="2023" name="Plants (Basel)">
        <title>Annotation of the Turnera subulata (Passifloraceae) Draft Genome Reveals the S-Locus Evolved after the Divergence of Turneroideae from Passifloroideae in a Stepwise Manner.</title>
        <authorList>
            <person name="Henning P.M."/>
            <person name="Roalson E.H."/>
            <person name="Mir W."/>
            <person name="McCubbin A.G."/>
            <person name="Shore J.S."/>
        </authorList>
    </citation>
    <scope>NUCLEOTIDE SEQUENCE</scope>
    <source>
        <strain evidence="3">F60SS</strain>
    </source>
</reference>
<dbReference type="SUPFAM" id="SSF52540">
    <property type="entry name" value="P-loop containing nucleoside triphosphate hydrolases"/>
    <property type="match status" value="1"/>
</dbReference>
<reference evidence="3" key="1">
    <citation type="submission" date="2022-02" db="EMBL/GenBank/DDBJ databases">
        <authorList>
            <person name="Henning P.M."/>
            <person name="McCubbin A.G."/>
            <person name="Shore J.S."/>
        </authorList>
    </citation>
    <scope>NUCLEOTIDE SEQUENCE</scope>
    <source>
        <strain evidence="3">F60SS</strain>
        <tissue evidence="3">Leaves</tissue>
    </source>
</reference>
<dbReference type="Gene3D" id="3.40.50.300">
    <property type="entry name" value="P-loop containing nucleotide triphosphate hydrolases"/>
    <property type="match status" value="1"/>
</dbReference>
<dbReference type="PANTHER" id="PTHR48040:SF20">
    <property type="entry name" value="PLEIOTROPIC DRUG RESISTANCE PROTEIN 1"/>
    <property type="match status" value="1"/>
</dbReference>
<dbReference type="OrthoDB" id="66620at2759"/>
<dbReference type="Proteomes" id="UP001141552">
    <property type="component" value="Unassembled WGS sequence"/>
</dbReference>
<dbReference type="GO" id="GO:0016887">
    <property type="term" value="F:ATP hydrolysis activity"/>
    <property type="evidence" value="ECO:0007669"/>
    <property type="project" value="InterPro"/>
</dbReference>
<name>A0A9Q0FZ12_9ROSI</name>
<dbReference type="InterPro" id="IPR003439">
    <property type="entry name" value="ABC_transporter-like_ATP-bd"/>
</dbReference>
<dbReference type="InterPro" id="IPR027417">
    <property type="entry name" value="P-loop_NTPase"/>
</dbReference>
<proteinExistence type="predicted"/>
<evidence type="ECO:0000256" key="1">
    <source>
        <dbReference type="SAM" id="MobiDB-lite"/>
    </source>
</evidence>